<protein>
    <recommendedName>
        <fullName evidence="6">PII-uridylyltransferase/Glutamine-synthetase adenylyltransferase domain-containing protein</fullName>
    </recommendedName>
</protein>
<dbReference type="GO" id="GO:0016787">
    <property type="term" value="F:hydrolase activity"/>
    <property type="evidence" value="ECO:0007669"/>
    <property type="project" value="UniProtKB-KW"/>
</dbReference>
<dbReference type="Gene3D" id="3.30.460.10">
    <property type="entry name" value="Beta Polymerase, domain 2"/>
    <property type="match status" value="1"/>
</dbReference>
<dbReference type="AlphaFoldDB" id="A0A1F6G977"/>
<dbReference type="Pfam" id="PF08335">
    <property type="entry name" value="GlnD_UR_UTase"/>
    <property type="match status" value="1"/>
</dbReference>
<dbReference type="InterPro" id="IPR010043">
    <property type="entry name" value="UTase/UR"/>
</dbReference>
<dbReference type="GO" id="GO:0008773">
    <property type="term" value="F:[protein-PII] uridylyltransferase activity"/>
    <property type="evidence" value="ECO:0007669"/>
    <property type="project" value="InterPro"/>
</dbReference>
<keyword evidence="4" id="KW-0460">Magnesium</keyword>
<dbReference type="PANTHER" id="PTHR47320:SF1">
    <property type="entry name" value="BIFUNCTIONAL URIDYLYLTRANSFERASE_URIDYLYL-REMOVING ENZYME"/>
    <property type="match status" value="1"/>
</dbReference>
<keyword evidence="3" id="KW-0378">Hydrolase</keyword>
<reference evidence="7 8" key="1">
    <citation type="journal article" date="2016" name="Nat. Commun.">
        <title>Thousands of microbial genomes shed light on interconnected biogeochemical processes in an aquifer system.</title>
        <authorList>
            <person name="Anantharaman K."/>
            <person name="Brown C.T."/>
            <person name="Hug L.A."/>
            <person name="Sharon I."/>
            <person name="Castelle C.J."/>
            <person name="Probst A.J."/>
            <person name="Thomas B.C."/>
            <person name="Singh A."/>
            <person name="Wilkins M.J."/>
            <person name="Karaoz U."/>
            <person name="Brodie E.L."/>
            <person name="Williams K.H."/>
            <person name="Hubbard S.S."/>
            <person name="Banfield J.F."/>
        </authorList>
    </citation>
    <scope>NUCLEOTIDE SEQUENCE [LARGE SCALE GENOMIC DNA]</scope>
</reference>
<keyword evidence="2" id="KW-0548">Nucleotidyltransferase</keyword>
<feature type="domain" description="PII-uridylyltransferase/Glutamine-synthetase adenylyltransferase" evidence="6">
    <location>
        <begin position="306"/>
        <end position="376"/>
    </location>
</feature>
<evidence type="ECO:0000259" key="6">
    <source>
        <dbReference type="Pfam" id="PF08335"/>
    </source>
</evidence>
<dbReference type="InterPro" id="IPR013546">
    <property type="entry name" value="PII_UdlTrfase/GS_AdlTrfase"/>
</dbReference>
<dbReference type="SUPFAM" id="SSF109604">
    <property type="entry name" value="HD-domain/PDEase-like"/>
    <property type="match status" value="1"/>
</dbReference>
<evidence type="ECO:0000256" key="4">
    <source>
        <dbReference type="ARBA" id="ARBA00022842"/>
    </source>
</evidence>
<sequence>MNSTNKALPHPHFETADLIDQGLQARKQAYKQRFLALWTTYQKESALAHLKDREALAGLERLTTWMDGWVCFSWDFVQEETLMLIKSLAQESSGKLSYLNGLLPAKALKAAELSSLLFLADGTPAPMDPAEYAYYNNLLQTTLTDKKSAEAQIELIEETLPQIKNYQHDPHRFTPHFALIARGGYGRRELSFASDVDLAYLVDLEGLGKLDRLVLQEQLKRLSELFVEVPLEVASQYFELGEDLERFSQTEALHAIPSLLEARLISGNAKLLDRFKKEVRAACPTERMVRFLNAQVAELKLDRIEELTLKEGRGGLRHLQFALWMVVLLTKPKKTDTFGLLGELEEKGWLTPVQRAVAIQSLETIWDLRNFMGLYEQYRPILESMGEKLLAQEKLSERFTDRLAMAYLKLKHRFTQVDQLDLNRLNASLSLATLADKLIAKVLDRMHEERLPGFLLVKHLGSNQIRKLWDYNRPERAPGQIDEELFLDWNNLFALFGYLANNGNDLAGPLAEGLANLLSRLYKKQSELPKEALQDFVFHLFSAEHSAEAVKQMMDIALPIENDQARTLLGLFLPEVNQMRYLLRNLEVHQYPLCIHSQKALARMELEIVKFRRNEPELWRFIGPGELFALKWSIFFHDLGKINLFRDHEQLGPKLSGRMLDRLGFDVNSDLVDLIRLLVQHHQSMVRFSKLSTHLDLGLLKFFELAQRDPRKLILLYLVNISDFKSVSEQMADKAGHLDEFFQRVLSILEVIRHGANLTQTINEFLDQKVEEQKEAVIRDLLLHQACNRSLDEVLLEPLRLAAPKISEQLLKNRSELSSAVHYLALGELDPKSLDKHYQRFSRILADQVPKDQLFNLARPYSSDWHWFFTAIPNRYLLSASPQQLTRQLLDFDNFREQTLRFSFIKGSAGEYDSLLFYANEDPGIQAKIAFALNSKGINLELAKINRVVYLDGSQGVVGFFQGVSLKGGEISVVELESMVLNLHLPDMGRPSWVAKHQVKLQVSYFLEREKGYQVTETEPGQFLRQPVECWAVKVSMLDTAYAYFKIMMALASLGVTPIQVTVTTIGNQLVDYFYVSAEEKQLLEDKQFDQVLAKFLDSEIHQ</sequence>
<dbReference type="InterPro" id="IPR043519">
    <property type="entry name" value="NT_sf"/>
</dbReference>
<proteinExistence type="predicted"/>
<evidence type="ECO:0000256" key="3">
    <source>
        <dbReference type="ARBA" id="ARBA00022801"/>
    </source>
</evidence>
<accession>A0A1F6G977</accession>
<evidence type="ECO:0000256" key="2">
    <source>
        <dbReference type="ARBA" id="ARBA00022695"/>
    </source>
</evidence>
<dbReference type="SUPFAM" id="SSF81301">
    <property type="entry name" value="Nucleotidyltransferase"/>
    <property type="match status" value="1"/>
</dbReference>
<gene>
    <name evidence="7" type="ORF">A2527_05380</name>
</gene>
<dbReference type="PANTHER" id="PTHR47320">
    <property type="entry name" value="BIFUNCTIONAL URIDYLYLTRANSFERASE/URIDYLYL-REMOVING ENZYME"/>
    <property type="match status" value="1"/>
</dbReference>
<organism evidence="7 8">
    <name type="scientific">Candidatus Lambdaproteobacteria bacterium RIFOXYD2_FULL_50_16</name>
    <dbReference type="NCBI Taxonomy" id="1817772"/>
    <lineage>
        <taxon>Bacteria</taxon>
        <taxon>Pseudomonadati</taxon>
        <taxon>Pseudomonadota</taxon>
        <taxon>Candidatus Lambdaproteobacteria</taxon>
    </lineage>
</organism>
<name>A0A1F6G977_9PROT</name>
<dbReference type="EMBL" id="MFNE01000036">
    <property type="protein sequence ID" value="OGG94618.1"/>
    <property type="molecule type" value="Genomic_DNA"/>
</dbReference>
<keyword evidence="1" id="KW-0808">Transferase</keyword>
<keyword evidence="5" id="KW-0511">Multifunctional enzyme</keyword>
<dbReference type="STRING" id="1817772.A2527_05380"/>
<evidence type="ECO:0000256" key="5">
    <source>
        <dbReference type="ARBA" id="ARBA00023268"/>
    </source>
</evidence>
<evidence type="ECO:0000313" key="8">
    <source>
        <dbReference type="Proteomes" id="UP000178449"/>
    </source>
</evidence>
<evidence type="ECO:0000256" key="1">
    <source>
        <dbReference type="ARBA" id="ARBA00022679"/>
    </source>
</evidence>
<evidence type="ECO:0000313" key="7">
    <source>
        <dbReference type="EMBL" id="OGG94618.1"/>
    </source>
</evidence>
<dbReference type="Proteomes" id="UP000178449">
    <property type="component" value="Unassembled WGS sequence"/>
</dbReference>
<dbReference type="SUPFAM" id="SSF81593">
    <property type="entry name" value="Nucleotidyltransferase substrate binding subunit/domain"/>
    <property type="match status" value="1"/>
</dbReference>
<comment type="caution">
    <text evidence="7">The sequence shown here is derived from an EMBL/GenBank/DDBJ whole genome shotgun (WGS) entry which is preliminary data.</text>
</comment>